<sequence>MAVKTLGDILLGNAAVTAIVGDRVYPLV</sequence>
<dbReference type="EMBL" id="LR796592">
    <property type="protein sequence ID" value="CAB4152310.1"/>
    <property type="molecule type" value="Genomic_DNA"/>
</dbReference>
<gene>
    <name evidence="1" type="ORF">UFOVP605_1</name>
</gene>
<reference evidence="1" key="1">
    <citation type="submission" date="2020-04" db="EMBL/GenBank/DDBJ databases">
        <authorList>
            <person name="Chiriac C."/>
            <person name="Salcher M."/>
            <person name="Ghai R."/>
            <person name="Kavagutti S V."/>
        </authorList>
    </citation>
    <scope>NUCLEOTIDE SEQUENCE</scope>
</reference>
<proteinExistence type="predicted"/>
<accession>A0A6J5N4X0</accession>
<protein>
    <submittedName>
        <fullName evidence="1">Uncharacterized protein</fullName>
    </submittedName>
</protein>
<name>A0A6J5N4X0_9CAUD</name>
<evidence type="ECO:0000313" key="1">
    <source>
        <dbReference type="EMBL" id="CAB4152310.1"/>
    </source>
</evidence>
<feature type="non-terminal residue" evidence="1">
    <location>
        <position position="28"/>
    </location>
</feature>
<organism evidence="1">
    <name type="scientific">uncultured Caudovirales phage</name>
    <dbReference type="NCBI Taxonomy" id="2100421"/>
    <lineage>
        <taxon>Viruses</taxon>
        <taxon>Duplodnaviria</taxon>
        <taxon>Heunggongvirae</taxon>
        <taxon>Uroviricota</taxon>
        <taxon>Caudoviricetes</taxon>
        <taxon>Peduoviridae</taxon>
        <taxon>Maltschvirus</taxon>
        <taxon>Maltschvirus maltsch</taxon>
    </lineage>
</organism>